<dbReference type="CDD" id="cd06630">
    <property type="entry name" value="STKc_MEKK1"/>
    <property type="match status" value="1"/>
</dbReference>
<feature type="region of interest" description="Disordered" evidence="9">
    <location>
        <begin position="1244"/>
        <end position="1267"/>
    </location>
</feature>
<dbReference type="InterPro" id="IPR050538">
    <property type="entry name" value="MAP_kinase_kinase_kinase"/>
</dbReference>
<evidence type="ECO:0000256" key="7">
    <source>
        <dbReference type="PROSITE-ProRule" id="PRU00175"/>
    </source>
</evidence>
<sequence length="1267" mass="137695">MACSNCRKEFDLRRTGNRSHPEDMATQLDRLQQVHPVSVRDIKEKLQALRKHTSVGTLSTSHARRAPVCVKHANEDNLADGKPVESKNTSKPEGTGASFSTKRPSRKPSPPPTPVRPPEAPDPPPCVAEDPEMTTRTPTSRHRSTTPKARRSCGTSPTRRRSPSPGQHALDCPPELAEAIRRRVLQVRRGVRLYLLYQPGPHSFLIAADQPDHRFKVVLGPQTCSCGKGPHCVHLLFVMLRVLRLTDADGRLFSKTLKEFEVDELLRDFSASRRRSSQQSESSLTDDKSPDDTTKDLEDNSTCEKASSTGSGGDVEVDHASLCPICLLDMFEGESLVTCDKGCGNQLHHHCASIWIQQCSLSGDPVFCPLCRCRWQDDQSRSPPLAKKPLQPEEDDEVPLPPCPLHCLLRRASDVSPLPRPVGTPSCTATTAPPLVVQFFGSEVAQCLMSNVWSEREAAVVEVEAQVTHALRLAASKPMCLEPWGGVEAVQAACCRVIALAIADPVYRVYVTALRCFKSMLVHSPCAILEDLRTLQNRVRNIVRAVLIKCVHGGNKRSRQLSLATLAELARGQMGALSVGSLTQHPAPDGLGADFLLDVVLSEGKLTPSWQGLLSQVLVLGRLVEEFPRLLTSPIAITGTINAESLVAIDLAVRAVGHSHVTVVRQGRDLLVGLARLCGRCPTSVARIWDGVAALQGPQRPQLVRRVGAALKEARGSRVLLCATRSPSVERQQEEHLVREQLLHNKRSWAGKDEDDGSERQGPTQGTHSPSRSAAAFQLPPPTIDPGLFGQLVPTDTQTTSQKKSISGSLPKGKCAAPAVEQKLANSQHSSGRSSWSSAASSSENKVVATATEASSPVPPQPPLRGRPNFLPLRRLTCSLTALGQGQSSAQTTPGSAVTSPVSFSREIAALPAVRASSKKGAVDNRGLPTMPTKGCGNKAAHLEKASSEDAQDNEFIIFKSVPGLPISFGEDARKGYSTSYVEGQHWLRGPLLGSGAFSSCYQAVDRNTGTLMAVKQLPFCRSCHHDDKETAEIMGGVWDEIQMMARLDHPHVLPLLGATKHQDHYNVFLEWMAGGSVASMLDRYGPFPEAMILRYTYQALSGLAYLHENHILHRDLKGANLLVDSTGRQLKIADFGSASRLQSKSTLAGEFQGQLLGTIAFMAPEVLRGENYGRSCDIWSVGCVLIEMATNAHPWEDCKVLNHLALIYRISCAQSPPPVPKVLSLRTQHLALQCLQLRSEDRPPASDLLSHPAFKEAGLHSTTQEP</sequence>
<gene>
    <name evidence="13" type="ORF">V5799_013035</name>
</gene>
<feature type="compositionally biased region" description="Pro residues" evidence="9">
    <location>
        <begin position="107"/>
        <end position="126"/>
    </location>
</feature>
<keyword evidence="2 8" id="KW-0547">Nucleotide-binding</keyword>
<feature type="compositionally biased region" description="Low complexity" evidence="9">
    <location>
        <begin position="827"/>
        <end position="843"/>
    </location>
</feature>
<feature type="compositionally biased region" description="Polar residues" evidence="9">
    <location>
        <begin position="91"/>
        <end position="100"/>
    </location>
</feature>
<dbReference type="InterPro" id="IPR007527">
    <property type="entry name" value="Znf_SWIM"/>
</dbReference>
<feature type="region of interest" description="Disordered" evidence="9">
    <location>
        <begin position="377"/>
        <end position="397"/>
    </location>
</feature>
<dbReference type="InterPro" id="IPR000719">
    <property type="entry name" value="Prot_kinase_dom"/>
</dbReference>
<keyword evidence="6 8" id="KW-0067">ATP-binding</keyword>
<keyword evidence="5" id="KW-0862">Zinc</keyword>
<keyword evidence="4" id="KW-0418">Kinase</keyword>
<organism evidence="13 14">
    <name type="scientific">Amblyomma americanum</name>
    <name type="common">Lone star tick</name>
    <dbReference type="NCBI Taxonomy" id="6943"/>
    <lineage>
        <taxon>Eukaryota</taxon>
        <taxon>Metazoa</taxon>
        <taxon>Ecdysozoa</taxon>
        <taxon>Arthropoda</taxon>
        <taxon>Chelicerata</taxon>
        <taxon>Arachnida</taxon>
        <taxon>Acari</taxon>
        <taxon>Parasitiformes</taxon>
        <taxon>Ixodida</taxon>
        <taxon>Ixodoidea</taxon>
        <taxon>Ixodidae</taxon>
        <taxon>Amblyomminae</taxon>
        <taxon>Amblyomma</taxon>
    </lineage>
</organism>
<dbReference type="Gene3D" id="1.25.10.10">
    <property type="entry name" value="Leucine-rich Repeat Variant"/>
    <property type="match status" value="1"/>
</dbReference>
<evidence type="ECO:0000256" key="9">
    <source>
        <dbReference type="SAM" id="MobiDB-lite"/>
    </source>
</evidence>
<evidence type="ECO:0000313" key="14">
    <source>
        <dbReference type="Proteomes" id="UP001321473"/>
    </source>
</evidence>
<dbReference type="PROSITE" id="PS50011">
    <property type="entry name" value="PROTEIN_KINASE_DOM"/>
    <property type="match status" value="1"/>
</dbReference>
<dbReference type="GO" id="GO:0004672">
    <property type="term" value="F:protein kinase activity"/>
    <property type="evidence" value="ECO:0007669"/>
    <property type="project" value="InterPro"/>
</dbReference>
<dbReference type="Gene3D" id="3.30.40.10">
    <property type="entry name" value="Zinc/RING finger domain, C3HC4 (zinc finger)"/>
    <property type="match status" value="1"/>
</dbReference>
<evidence type="ECO:0000259" key="10">
    <source>
        <dbReference type="PROSITE" id="PS50011"/>
    </source>
</evidence>
<dbReference type="InterPro" id="IPR011009">
    <property type="entry name" value="Kinase-like_dom_sf"/>
</dbReference>
<evidence type="ECO:0000256" key="2">
    <source>
        <dbReference type="ARBA" id="ARBA00022741"/>
    </source>
</evidence>
<dbReference type="SUPFAM" id="SSF57850">
    <property type="entry name" value="RING/U-box"/>
    <property type="match status" value="1"/>
</dbReference>
<feature type="region of interest" description="Disordered" evidence="9">
    <location>
        <begin position="52"/>
        <end position="171"/>
    </location>
</feature>
<evidence type="ECO:0000256" key="5">
    <source>
        <dbReference type="ARBA" id="ARBA00022833"/>
    </source>
</evidence>
<evidence type="ECO:0000256" key="4">
    <source>
        <dbReference type="ARBA" id="ARBA00022777"/>
    </source>
</evidence>
<dbReference type="Gene3D" id="1.10.510.10">
    <property type="entry name" value="Transferase(Phosphotransferase) domain 1"/>
    <property type="match status" value="1"/>
</dbReference>
<evidence type="ECO:0000259" key="11">
    <source>
        <dbReference type="PROSITE" id="PS50089"/>
    </source>
</evidence>
<dbReference type="InterPro" id="IPR013083">
    <property type="entry name" value="Znf_RING/FYVE/PHD"/>
</dbReference>
<dbReference type="PROSITE" id="PS00108">
    <property type="entry name" value="PROTEIN_KINASE_ST"/>
    <property type="match status" value="1"/>
</dbReference>
<protein>
    <recommendedName>
        <fullName evidence="15">Mitogen-activated protein kinase kinase kinase 1</fullName>
    </recommendedName>
</protein>
<evidence type="ECO:0000256" key="3">
    <source>
        <dbReference type="ARBA" id="ARBA00022771"/>
    </source>
</evidence>
<keyword evidence="1" id="KW-0808">Transferase</keyword>
<dbReference type="PROSITE" id="PS00107">
    <property type="entry name" value="PROTEIN_KINASE_ATP"/>
    <property type="match status" value="1"/>
</dbReference>
<dbReference type="SUPFAM" id="SSF56112">
    <property type="entry name" value="Protein kinase-like (PK-like)"/>
    <property type="match status" value="1"/>
</dbReference>
<name>A0AAQ4E724_AMBAM</name>
<evidence type="ECO:0000256" key="8">
    <source>
        <dbReference type="PROSITE-ProRule" id="PRU10141"/>
    </source>
</evidence>
<dbReference type="Proteomes" id="UP001321473">
    <property type="component" value="Unassembled WGS sequence"/>
</dbReference>
<feature type="compositionally biased region" description="Basic and acidic residues" evidence="9">
    <location>
        <begin position="731"/>
        <end position="743"/>
    </location>
</feature>
<dbReference type="Pfam" id="PF21040">
    <property type="entry name" value="CEP104-like_TOG"/>
    <property type="match status" value="1"/>
</dbReference>
<dbReference type="GO" id="GO:0005524">
    <property type="term" value="F:ATP binding"/>
    <property type="evidence" value="ECO:0007669"/>
    <property type="project" value="UniProtKB-UniRule"/>
</dbReference>
<feature type="domain" description="RING-type" evidence="11">
    <location>
        <begin position="323"/>
        <end position="372"/>
    </location>
</feature>
<dbReference type="AlphaFoldDB" id="A0AAQ4E724"/>
<comment type="caution">
    <text evidence="13">The sequence shown here is derived from an EMBL/GenBank/DDBJ whole genome shotgun (WGS) entry which is preliminary data.</text>
</comment>
<dbReference type="PANTHER" id="PTHR48016">
    <property type="entry name" value="MAP KINASE KINASE KINASE SSK2-RELATED-RELATED"/>
    <property type="match status" value="1"/>
</dbReference>
<dbReference type="PROSITE" id="PS50089">
    <property type="entry name" value="ZF_RING_2"/>
    <property type="match status" value="1"/>
</dbReference>
<dbReference type="SMART" id="SM00220">
    <property type="entry name" value="S_TKc"/>
    <property type="match status" value="1"/>
</dbReference>
<dbReference type="EMBL" id="JARKHS020021050">
    <property type="protein sequence ID" value="KAK8770503.1"/>
    <property type="molecule type" value="Genomic_DNA"/>
</dbReference>
<keyword evidence="3 7" id="KW-0479">Metal-binding</keyword>
<keyword evidence="14" id="KW-1185">Reference proteome</keyword>
<feature type="compositionally biased region" description="Polar residues" evidence="9">
    <location>
        <begin position="794"/>
        <end position="808"/>
    </location>
</feature>
<keyword evidence="3 7" id="KW-0863">Zinc-finger</keyword>
<dbReference type="FunFam" id="1.10.510.10:FF:000286">
    <property type="entry name" value="Mitogen-activated protein kinase kinase kinase 1 (Predicted)"/>
    <property type="match status" value="1"/>
</dbReference>
<evidence type="ECO:0008006" key="15">
    <source>
        <dbReference type="Google" id="ProtNLM"/>
    </source>
</evidence>
<proteinExistence type="predicted"/>
<dbReference type="GO" id="GO:0008270">
    <property type="term" value="F:zinc ion binding"/>
    <property type="evidence" value="ECO:0007669"/>
    <property type="project" value="UniProtKB-KW"/>
</dbReference>
<dbReference type="InterPro" id="IPR017441">
    <property type="entry name" value="Protein_kinase_ATP_BS"/>
</dbReference>
<evidence type="ECO:0000256" key="1">
    <source>
        <dbReference type="ARBA" id="ARBA00022679"/>
    </source>
</evidence>
<dbReference type="Pfam" id="PF00069">
    <property type="entry name" value="Pkinase"/>
    <property type="match status" value="1"/>
</dbReference>
<dbReference type="InterPro" id="IPR001841">
    <property type="entry name" value="Znf_RING"/>
</dbReference>
<feature type="compositionally biased region" description="Basic and acidic residues" evidence="9">
    <location>
        <begin position="285"/>
        <end position="298"/>
    </location>
</feature>
<accession>A0AAQ4E724</accession>
<dbReference type="PANTHER" id="PTHR48016:SF56">
    <property type="entry name" value="MAPKK KINASE"/>
    <property type="match status" value="1"/>
</dbReference>
<feature type="domain" description="SWIM-type" evidence="12">
    <location>
        <begin position="215"/>
        <end position="243"/>
    </location>
</feature>
<dbReference type="CDD" id="cd16494">
    <property type="entry name" value="RING-CH-C4HC3_ZSWM2"/>
    <property type="match status" value="1"/>
</dbReference>
<dbReference type="PROSITE" id="PS50966">
    <property type="entry name" value="ZF_SWIM"/>
    <property type="match status" value="1"/>
</dbReference>
<feature type="domain" description="Protein kinase" evidence="10">
    <location>
        <begin position="987"/>
        <end position="1255"/>
    </location>
</feature>
<dbReference type="InterPro" id="IPR008271">
    <property type="entry name" value="Ser/Thr_kinase_AS"/>
</dbReference>
<feature type="compositionally biased region" description="Basic residues" evidence="9">
    <location>
        <begin position="139"/>
        <end position="151"/>
    </location>
</feature>
<feature type="region of interest" description="Disordered" evidence="9">
    <location>
        <begin position="730"/>
        <end position="867"/>
    </location>
</feature>
<evidence type="ECO:0000259" key="12">
    <source>
        <dbReference type="PROSITE" id="PS50966"/>
    </source>
</evidence>
<feature type="binding site" evidence="8">
    <location>
        <position position="1016"/>
    </location>
    <ligand>
        <name>ATP</name>
        <dbReference type="ChEBI" id="CHEBI:30616"/>
    </ligand>
</feature>
<dbReference type="InterPro" id="IPR011989">
    <property type="entry name" value="ARM-like"/>
</dbReference>
<evidence type="ECO:0000256" key="6">
    <source>
        <dbReference type="ARBA" id="ARBA00022840"/>
    </source>
</evidence>
<reference evidence="13 14" key="1">
    <citation type="journal article" date="2023" name="Arcadia Sci">
        <title>De novo assembly of a long-read Amblyomma americanum tick genome.</title>
        <authorList>
            <person name="Chou S."/>
            <person name="Poskanzer K.E."/>
            <person name="Rollins M."/>
            <person name="Thuy-Boun P.S."/>
        </authorList>
    </citation>
    <scope>NUCLEOTIDE SEQUENCE [LARGE SCALE GENOMIC DNA]</scope>
    <source>
        <strain evidence="13">F_SG_1</strain>
        <tissue evidence="13">Salivary glands</tissue>
    </source>
</reference>
<evidence type="ECO:0000313" key="13">
    <source>
        <dbReference type="EMBL" id="KAK8770503.1"/>
    </source>
</evidence>
<feature type="compositionally biased region" description="Polar residues" evidence="9">
    <location>
        <begin position="761"/>
        <end position="772"/>
    </location>
</feature>
<feature type="region of interest" description="Disordered" evidence="9">
    <location>
        <begin position="273"/>
        <end position="314"/>
    </location>
</feature>